<evidence type="ECO:0000259" key="2">
    <source>
        <dbReference type="Pfam" id="PF01878"/>
    </source>
</evidence>
<sequence length="180" mass="20314">MPFSFCASLLACCFLSAAPSTFDALLRLMRYWLMKSEPDEASIDDLANAPQHTLPWTGVRNYQARNFMRDTMQVGDGVLFYHSSCPEPGIAGLAQVSSTPYPDPTQFDPKSPYYDAKSTQETPRWMLVDVVFKKKCPLIALAALREHEELADMRVLAKGNRLSITPVSKAEWDFITKRLM</sequence>
<dbReference type="Proteomes" id="UP000494119">
    <property type="component" value="Unassembled WGS sequence"/>
</dbReference>
<dbReference type="AlphaFoldDB" id="A0A6J5FEN1"/>
<feature type="chain" id="PRO_5027069917" description="EVE domain-containing protein" evidence="1">
    <location>
        <begin position="18"/>
        <end position="180"/>
    </location>
</feature>
<gene>
    <name evidence="3" type="ORF">LMG28688_00284</name>
</gene>
<feature type="domain" description="EVE" evidence="2">
    <location>
        <begin position="30"/>
        <end position="177"/>
    </location>
</feature>
<evidence type="ECO:0000313" key="4">
    <source>
        <dbReference type="Proteomes" id="UP000494119"/>
    </source>
</evidence>
<evidence type="ECO:0000313" key="3">
    <source>
        <dbReference type="EMBL" id="CAB3776691.1"/>
    </source>
</evidence>
<proteinExistence type="predicted"/>
<dbReference type="InterPro" id="IPR047197">
    <property type="entry name" value="THYN1-like_EVE"/>
</dbReference>
<dbReference type="Pfam" id="PF01878">
    <property type="entry name" value="EVE"/>
    <property type="match status" value="1"/>
</dbReference>
<feature type="signal peptide" evidence="1">
    <location>
        <begin position="1"/>
        <end position="17"/>
    </location>
</feature>
<accession>A0A6J5FEN1</accession>
<dbReference type="CDD" id="cd21133">
    <property type="entry name" value="EVE"/>
    <property type="match status" value="1"/>
</dbReference>
<dbReference type="EMBL" id="CADIKL010000001">
    <property type="protein sequence ID" value="CAB3776691.1"/>
    <property type="molecule type" value="Genomic_DNA"/>
</dbReference>
<dbReference type="SUPFAM" id="SSF88697">
    <property type="entry name" value="PUA domain-like"/>
    <property type="match status" value="1"/>
</dbReference>
<dbReference type="InterPro" id="IPR052181">
    <property type="entry name" value="5hmC_binding"/>
</dbReference>
<reference evidence="3 4" key="1">
    <citation type="submission" date="2020-04" db="EMBL/GenBank/DDBJ databases">
        <authorList>
            <person name="De Canck E."/>
        </authorList>
    </citation>
    <scope>NUCLEOTIDE SEQUENCE [LARGE SCALE GENOMIC DNA]</scope>
    <source>
        <strain evidence="3 4">LMG 28688</strain>
    </source>
</reference>
<dbReference type="InterPro" id="IPR002740">
    <property type="entry name" value="EVE_domain"/>
</dbReference>
<dbReference type="InterPro" id="IPR015947">
    <property type="entry name" value="PUA-like_sf"/>
</dbReference>
<dbReference type="PANTHER" id="PTHR14087">
    <property type="entry name" value="THYMOCYTE NUCLEAR PROTEIN 1"/>
    <property type="match status" value="1"/>
</dbReference>
<dbReference type="PANTHER" id="PTHR14087:SF7">
    <property type="entry name" value="THYMOCYTE NUCLEAR PROTEIN 1"/>
    <property type="match status" value="1"/>
</dbReference>
<organism evidence="3 4">
    <name type="scientific">Paraburkholderia caffeinitolerans</name>
    <dbReference type="NCBI Taxonomy" id="1723730"/>
    <lineage>
        <taxon>Bacteria</taxon>
        <taxon>Pseudomonadati</taxon>
        <taxon>Pseudomonadota</taxon>
        <taxon>Betaproteobacteria</taxon>
        <taxon>Burkholderiales</taxon>
        <taxon>Burkholderiaceae</taxon>
        <taxon>Paraburkholderia</taxon>
    </lineage>
</organism>
<keyword evidence="1" id="KW-0732">Signal</keyword>
<dbReference type="Gene3D" id="3.10.590.10">
    <property type="entry name" value="ph1033 like domains"/>
    <property type="match status" value="1"/>
</dbReference>
<keyword evidence="4" id="KW-1185">Reference proteome</keyword>
<protein>
    <recommendedName>
        <fullName evidence="2">EVE domain-containing protein</fullName>
    </recommendedName>
</protein>
<evidence type="ECO:0000256" key="1">
    <source>
        <dbReference type="SAM" id="SignalP"/>
    </source>
</evidence>
<name>A0A6J5FEN1_9BURK</name>